<gene>
    <name evidence="1" type="ORF">EPA93_39535</name>
</gene>
<name>A0A4P6K1M5_KTERU</name>
<evidence type="ECO:0000313" key="2">
    <source>
        <dbReference type="Proteomes" id="UP000290365"/>
    </source>
</evidence>
<reference evidence="1 2" key="1">
    <citation type="submission" date="2019-01" db="EMBL/GenBank/DDBJ databases">
        <title>Ktedonosporobacter rubrisoli SCAWS-G2.</title>
        <authorList>
            <person name="Huang Y."/>
            <person name="Yan B."/>
        </authorList>
    </citation>
    <scope>NUCLEOTIDE SEQUENCE [LARGE SCALE GENOMIC DNA]</scope>
    <source>
        <strain evidence="1 2">SCAWS-G2</strain>
    </source>
</reference>
<dbReference type="Proteomes" id="UP000290365">
    <property type="component" value="Chromosome"/>
</dbReference>
<dbReference type="Pfam" id="PF14907">
    <property type="entry name" value="NTP_transf_5"/>
    <property type="match status" value="1"/>
</dbReference>
<dbReference type="EMBL" id="CP035758">
    <property type="protein sequence ID" value="QBD81742.1"/>
    <property type="molecule type" value="Genomic_DNA"/>
</dbReference>
<evidence type="ECO:0008006" key="3">
    <source>
        <dbReference type="Google" id="ProtNLM"/>
    </source>
</evidence>
<organism evidence="1 2">
    <name type="scientific">Ktedonosporobacter rubrisoli</name>
    <dbReference type="NCBI Taxonomy" id="2509675"/>
    <lineage>
        <taxon>Bacteria</taxon>
        <taxon>Bacillati</taxon>
        <taxon>Chloroflexota</taxon>
        <taxon>Ktedonobacteria</taxon>
        <taxon>Ktedonobacterales</taxon>
        <taxon>Ktedonosporobacteraceae</taxon>
        <taxon>Ktedonosporobacter</taxon>
    </lineage>
</organism>
<sequence>MSLAVDNLSAGSPPPLPVEAALEYVYGGRLDRVLCTMQLHGRPTALQGCLPLLLQEISADRLIARLGAKKYTQLLTCYREMSHLNLWYSLEMERVLKALVAADIPVMVLKGADIAATIYPRADLRYYDDVDLLVPPEKLAETTRILEKLGYAYHQEYRFESISKRRAAYVYVKPVTAGHVVFEVHTAPHANELQVSFDVEQIWKRARPISVGGVNVLGMGLEDLFIYLCWHYRAHAFERLIWLYDIAMLLLYGEAQLDWGLLYRLARRQGMLATIYYVLQWCQQLFHMPLSFETCVERYMPPAPITWLIQRYVGRDTCAVLNRTALRQRKILQHLLVDTVITLCQVELHVLFPSSAHLGRLYMETSRLPLSFFWLYYLVHPFLVLREACKATLHSIKGPHS</sequence>
<dbReference type="Gene3D" id="3.30.460.40">
    <property type="match status" value="1"/>
</dbReference>
<dbReference type="AlphaFoldDB" id="A0A4P6K1M5"/>
<accession>A0A4P6K1M5</accession>
<evidence type="ECO:0000313" key="1">
    <source>
        <dbReference type="EMBL" id="QBD81742.1"/>
    </source>
</evidence>
<dbReference type="InterPro" id="IPR039498">
    <property type="entry name" value="NTP_transf_5"/>
</dbReference>
<dbReference type="KEGG" id="kbs:EPA93_39535"/>
<protein>
    <recommendedName>
        <fullName evidence="3">Nucleotidyltransferase family protein</fullName>
    </recommendedName>
</protein>
<dbReference type="RefSeq" id="WP_129892803.1">
    <property type="nucleotide sequence ID" value="NZ_CP035758.1"/>
</dbReference>
<dbReference type="OrthoDB" id="5366220at2"/>
<proteinExistence type="predicted"/>
<keyword evidence="2" id="KW-1185">Reference proteome</keyword>